<dbReference type="InterPro" id="IPR042086">
    <property type="entry name" value="MeTrfase_capping"/>
</dbReference>
<name>A0A438K1H1_VITVI</name>
<evidence type="ECO:0000313" key="5">
    <source>
        <dbReference type="EMBL" id="RVX15054.1"/>
    </source>
</evidence>
<dbReference type="GO" id="GO:0008168">
    <property type="term" value="F:methyltransferase activity"/>
    <property type="evidence" value="ECO:0007669"/>
    <property type="project" value="UniProtKB-KW"/>
</dbReference>
<reference evidence="5 6" key="1">
    <citation type="journal article" date="2018" name="PLoS Genet.">
        <title>Population sequencing reveals clonal diversity and ancestral inbreeding in the grapevine cultivar Chardonnay.</title>
        <authorList>
            <person name="Roach M.J."/>
            <person name="Johnson D.L."/>
            <person name="Bohlmann J."/>
            <person name="van Vuuren H.J."/>
            <person name="Jones S.J."/>
            <person name="Pretorius I.S."/>
            <person name="Schmidt S.A."/>
            <person name="Borneman A.R."/>
        </authorList>
    </citation>
    <scope>NUCLEOTIDE SEQUENCE [LARGE SCALE GENOMIC DNA]</scope>
    <source>
        <strain evidence="6">cv. Chardonnay</strain>
        <tissue evidence="5">Leaf</tissue>
    </source>
</reference>
<keyword evidence="2 5" id="KW-0808">Transferase</keyword>
<sequence>MEVMQVLHMNKGAGETSYATNSTVQSNIISTAKPVTEEAILDIFNNVLPESVGIADLGCSSGPNALLVVSEILDVIYAKWQQLGRPCSPEFRVYLNDLIGNDFNNVFGSLPAFYNKLKEEKGSEFGPCFISGVPGSFYGRVFPSKSLHFVHSSSSLHWLSQVCLYFLIFILL</sequence>
<dbReference type="GO" id="GO:0046872">
    <property type="term" value="F:metal ion binding"/>
    <property type="evidence" value="ECO:0007669"/>
    <property type="project" value="UniProtKB-KW"/>
</dbReference>
<comment type="caution">
    <text evidence="5">The sequence shown here is derived from an EMBL/GenBank/DDBJ whole genome shotgun (WGS) entry which is preliminary data.</text>
</comment>
<dbReference type="AlphaFoldDB" id="A0A438K1H1"/>
<accession>A0A438K1H1</accession>
<evidence type="ECO:0000256" key="2">
    <source>
        <dbReference type="ARBA" id="ARBA00022679"/>
    </source>
</evidence>
<evidence type="ECO:0000313" key="6">
    <source>
        <dbReference type="Proteomes" id="UP000288805"/>
    </source>
</evidence>
<keyword evidence="4" id="KW-0460">Magnesium</keyword>
<dbReference type="FunFam" id="3.40.50.150:FF:000794">
    <property type="entry name" value="Jasmonate O-methyltransferase, putative"/>
    <property type="match status" value="1"/>
</dbReference>
<dbReference type="SUPFAM" id="SSF53335">
    <property type="entry name" value="S-adenosyl-L-methionine-dependent methyltransferases"/>
    <property type="match status" value="1"/>
</dbReference>
<organism evidence="5 6">
    <name type="scientific">Vitis vinifera</name>
    <name type="common">Grape</name>
    <dbReference type="NCBI Taxonomy" id="29760"/>
    <lineage>
        <taxon>Eukaryota</taxon>
        <taxon>Viridiplantae</taxon>
        <taxon>Streptophyta</taxon>
        <taxon>Embryophyta</taxon>
        <taxon>Tracheophyta</taxon>
        <taxon>Spermatophyta</taxon>
        <taxon>Magnoliopsida</taxon>
        <taxon>eudicotyledons</taxon>
        <taxon>Gunneridae</taxon>
        <taxon>Pentapetalae</taxon>
        <taxon>rosids</taxon>
        <taxon>Vitales</taxon>
        <taxon>Vitaceae</taxon>
        <taxon>Viteae</taxon>
        <taxon>Vitis</taxon>
    </lineage>
</organism>
<evidence type="ECO:0000256" key="4">
    <source>
        <dbReference type="ARBA" id="ARBA00022842"/>
    </source>
</evidence>
<dbReference type="Gene3D" id="1.10.1200.270">
    <property type="entry name" value="Methyltransferase, alpha-helical capping domain"/>
    <property type="match status" value="1"/>
</dbReference>
<proteinExistence type="predicted"/>
<dbReference type="EMBL" id="QGNW01000019">
    <property type="protein sequence ID" value="RVX15054.1"/>
    <property type="molecule type" value="Genomic_DNA"/>
</dbReference>
<dbReference type="InterPro" id="IPR005299">
    <property type="entry name" value="MeTrfase_7"/>
</dbReference>
<evidence type="ECO:0000256" key="3">
    <source>
        <dbReference type="ARBA" id="ARBA00022723"/>
    </source>
</evidence>
<dbReference type="InterPro" id="IPR029063">
    <property type="entry name" value="SAM-dependent_MTases_sf"/>
</dbReference>
<dbReference type="PANTHER" id="PTHR31009">
    <property type="entry name" value="S-ADENOSYL-L-METHIONINE:CARBOXYL METHYLTRANSFERASE FAMILY PROTEIN"/>
    <property type="match status" value="1"/>
</dbReference>
<dbReference type="Proteomes" id="UP000288805">
    <property type="component" value="Unassembled WGS sequence"/>
</dbReference>
<evidence type="ECO:0000256" key="1">
    <source>
        <dbReference type="ARBA" id="ARBA00022603"/>
    </source>
</evidence>
<dbReference type="Pfam" id="PF03492">
    <property type="entry name" value="Methyltransf_7"/>
    <property type="match status" value="1"/>
</dbReference>
<dbReference type="Gene3D" id="3.40.50.150">
    <property type="entry name" value="Vaccinia Virus protein VP39"/>
    <property type="match status" value="1"/>
</dbReference>
<gene>
    <name evidence="5" type="primary">SAMT_2</name>
    <name evidence="5" type="ORF">CK203_007980</name>
</gene>
<keyword evidence="3" id="KW-0479">Metal-binding</keyword>
<keyword evidence="1 5" id="KW-0489">Methyltransferase</keyword>
<protein>
    <submittedName>
        <fullName evidence="5">Salicylate carboxymethyltransferase</fullName>
    </submittedName>
</protein>
<dbReference type="GO" id="GO:0032259">
    <property type="term" value="P:methylation"/>
    <property type="evidence" value="ECO:0007669"/>
    <property type="project" value="UniProtKB-KW"/>
</dbReference>